<dbReference type="InterPro" id="IPR029016">
    <property type="entry name" value="GAF-like_dom_sf"/>
</dbReference>
<comment type="catalytic activity">
    <reaction evidence="1">
        <text>ATP + protein L-histidine = ADP + protein N-phospho-L-histidine.</text>
        <dbReference type="EC" id="2.7.13.3"/>
    </reaction>
</comment>
<dbReference type="GO" id="GO:0000155">
    <property type="term" value="F:phosphorelay sensor kinase activity"/>
    <property type="evidence" value="ECO:0007669"/>
    <property type="project" value="InterPro"/>
</dbReference>
<dbReference type="GO" id="GO:0000156">
    <property type="term" value="F:phosphorelay response regulator activity"/>
    <property type="evidence" value="ECO:0007669"/>
    <property type="project" value="TreeGrafter"/>
</dbReference>
<reference evidence="7 8" key="1">
    <citation type="submission" date="2016-10" db="EMBL/GenBank/DDBJ databases">
        <authorList>
            <person name="de Groot N.N."/>
        </authorList>
    </citation>
    <scope>NUCLEOTIDE SEQUENCE [LARGE SCALE GENOMIC DNA]</scope>
    <source>
        <strain evidence="7 8">MAR_2009_71</strain>
    </source>
</reference>
<dbReference type="InterPro" id="IPR036890">
    <property type="entry name" value="HATPase_C_sf"/>
</dbReference>
<proteinExistence type="predicted"/>
<organism evidence="7 8">
    <name type="scientific">Maribacter dokdonensis</name>
    <dbReference type="NCBI Taxonomy" id="320912"/>
    <lineage>
        <taxon>Bacteria</taxon>
        <taxon>Pseudomonadati</taxon>
        <taxon>Bacteroidota</taxon>
        <taxon>Flavobacteriia</taxon>
        <taxon>Flavobacteriales</taxon>
        <taxon>Flavobacteriaceae</taxon>
        <taxon>Maribacter</taxon>
    </lineage>
</organism>
<keyword evidence="3" id="KW-0597">Phosphoprotein</keyword>
<dbReference type="SUPFAM" id="SSF55874">
    <property type="entry name" value="ATPase domain of HSP90 chaperone/DNA topoisomerase II/histidine kinase"/>
    <property type="match status" value="1"/>
</dbReference>
<keyword evidence="4" id="KW-0808">Transferase</keyword>
<sequence length="404" mass="45881">MIENYNQTIKDVQSIKILPTILDVIVQSTGLGFAVVAKVTSKKWVTCAVKDNLEFGLVPGDELDIKTTFCRDVRRTNTLVVIDHVNEDEKFCNNPIPIQYGFQSYISVPIVLQNGTFFGTLCALDPAPNKLNNSKVIGMFTAYAELISFHLDAIEKLRLKDLEIQKKDFLLESFDFVSSHDLQEPLRKIQMFSSVILEKNCETLNSETIKYLNSIKNESQRMRNILNDLLVFSEFKKSSQEFVPIDLNVIVENVQKRLSKDFSKCNGEIVIGDLPKVPIMPDQIEQLFYILMINAITFKSNNCNLELSITSKIEYGSDLAYEKLDIGTKYCKLVFTDNGIGFDPRYNEKIFGMFNRLDTEKQSHSTGIGLTIARRITENHKGFIIANGELNKGATFTVYLPMTQ</sequence>
<keyword evidence="5" id="KW-0418">Kinase</keyword>
<dbReference type="OrthoDB" id="9124519at2"/>
<dbReference type="PRINTS" id="PR00344">
    <property type="entry name" value="BCTRLSENSOR"/>
</dbReference>
<dbReference type="PANTHER" id="PTHR42878:SF15">
    <property type="entry name" value="BACTERIOPHYTOCHROME"/>
    <property type="match status" value="1"/>
</dbReference>
<evidence type="ECO:0000256" key="1">
    <source>
        <dbReference type="ARBA" id="ARBA00000085"/>
    </source>
</evidence>
<dbReference type="Pfam" id="PF02518">
    <property type="entry name" value="HATPase_c"/>
    <property type="match status" value="1"/>
</dbReference>
<dbReference type="InterPro" id="IPR005467">
    <property type="entry name" value="His_kinase_dom"/>
</dbReference>
<dbReference type="GO" id="GO:0030295">
    <property type="term" value="F:protein kinase activator activity"/>
    <property type="evidence" value="ECO:0007669"/>
    <property type="project" value="TreeGrafter"/>
</dbReference>
<dbReference type="InterPro" id="IPR003018">
    <property type="entry name" value="GAF"/>
</dbReference>
<evidence type="ECO:0000256" key="2">
    <source>
        <dbReference type="ARBA" id="ARBA00012438"/>
    </source>
</evidence>
<dbReference type="SMART" id="SM00387">
    <property type="entry name" value="HATPase_c"/>
    <property type="match status" value="1"/>
</dbReference>
<dbReference type="InterPro" id="IPR004358">
    <property type="entry name" value="Sig_transdc_His_kin-like_C"/>
</dbReference>
<dbReference type="InterPro" id="IPR050351">
    <property type="entry name" value="BphY/WalK/GraS-like"/>
</dbReference>
<dbReference type="Gene3D" id="1.10.287.130">
    <property type="match status" value="1"/>
</dbReference>
<dbReference type="AlphaFoldDB" id="A0A1H4RDE0"/>
<accession>A0A1H4RDE0</accession>
<dbReference type="InterPro" id="IPR036097">
    <property type="entry name" value="HisK_dim/P_sf"/>
</dbReference>
<evidence type="ECO:0000313" key="7">
    <source>
        <dbReference type="EMBL" id="SEC29701.1"/>
    </source>
</evidence>
<protein>
    <recommendedName>
        <fullName evidence="2">histidine kinase</fullName>
        <ecNumber evidence="2">2.7.13.3</ecNumber>
    </recommendedName>
</protein>
<dbReference type="Gene3D" id="3.30.450.40">
    <property type="match status" value="1"/>
</dbReference>
<dbReference type="Gene3D" id="3.30.565.10">
    <property type="entry name" value="Histidine kinase-like ATPase, C-terminal domain"/>
    <property type="match status" value="1"/>
</dbReference>
<dbReference type="Proteomes" id="UP000183038">
    <property type="component" value="Unassembled WGS sequence"/>
</dbReference>
<evidence type="ECO:0000313" key="8">
    <source>
        <dbReference type="Proteomes" id="UP000183038"/>
    </source>
</evidence>
<evidence type="ECO:0000256" key="3">
    <source>
        <dbReference type="ARBA" id="ARBA00022553"/>
    </source>
</evidence>
<dbReference type="GO" id="GO:0007234">
    <property type="term" value="P:osmosensory signaling via phosphorelay pathway"/>
    <property type="evidence" value="ECO:0007669"/>
    <property type="project" value="TreeGrafter"/>
</dbReference>
<dbReference type="PANTHER" id="PTHR42878">
    <property type="entry name" value="TWO-COMPONENT HISTIDINE KINASE"/>
    <property type="match status" value="1"/>
</dbReference>
<dbReference type="Pfam" id="PF01590">
    <property type="entry name" value="GAF"/>
    <property type="match status" value="1"/>
</dbReference>
<dbReference type="EC" id="2.7.13.3" evidence="2"/>
<dbReference type="InterPro" id="IPR003594">
    <property type="entry name" value="HATPase_dom"/>
</dbReference>
<dbReference type="Pfam" id="PF00512">
    <property type="entry name" value="HisKA"/>
    <property type="match status" value="1"/>
</dbReference>
<dbReference type="InterPro" id="IPR003661">
    <property type="entry name" value="HisK_dim/P_dom"/>
</dbReference>
<dbReference type="RefSeq" id="WP_074673587.1">
    <property type="nucleotide sequence ID" value="NZ_FNTB01000001.1"/>
</dbReference>
<dbReference type="SUPFAM" id="SSF55781">
    <property type="entry name" value="GAF domain-like"/>
    <property type="match status" value="1"/>
</dbReference>
<evidence type="ECO:0000256" key="5">
    <source>
        <dbReference type="ARBA" id="ARBA00022777"/>
    </source>
</evidence>
<name>A0A1H4RDE0_9FLAO</name>
<dbReference type="CDD" id="cd00082">
    <property type="entry name" value="HisKA"/>
    <property type="match status" value="1"/>
</dbReference>
<evidence type="ECO:0000256" key="4">
    <source>
        <dbReference type="ARBA" id="ARBA00022679"/>
    </source>
</evidence>
<dbReference type="PROSITE" id="PS50109">
    <property type="entry name" value="HIS_KIN"/>
    <property type="match status" value="1"/>
</dbReference>
<gene>
    <name evidence="7" type="ORF">SAMN05192540_2829</name>
</gene>
<dbReference type="EMBL" id="FNTB01000001">
    <property type="protein sequence ID" value="SEC29701.1"/>
    <property type="molecule type" value="Genomic_DNA"/>
</dbReference>
<dbReference type="SUPFAM" id="SSF47384">
    <property type="entry name" value="Homodimeric domain of signal transducing histidine kinase"/>
    <property type="match status" value="1"/>
</dbReference>
<evidence type="ECO:0000259" key="6">
    <source>
        <dbReference type="PROSITE" id="PS50109"/>
    </source>
</evidence>
<feature type="domain" description="Histidine kinase" evidence="6">
    <location>
        <begin position="177"/>
        <end position="404"/>
    </location>
</feature>